<proteinExistence type="predicted"/>
<dbReference type="InterPro" id="IPR036397">
    <property type="entry name" value="RNaseH_sf"/>
</dbReference>
<organism evidence="1 2">
    <name type="scientific">Acrobeloides nanus</name>
    <dbReference type="NCBI Taxonomy" id="290746"/>
    <lineage>
        <taxon>Eukaryota</taxon>
        <taxon>Metazoa</taxon>
        <taxon>Ecdysozoa</taxon>
        <taxon>Nematoda</taxon>
        <taxon>Chromadorea</taxon>
        <taxon>Rhabditida</taxon>
        <taxon>Tylenchina</taxon>
        <taxon>Cephalobomorpha</taxon>
        <taxon>Cephaloboidea</taxon>
        <taxon>Cephalobidae</taxon>
        <taxon>Acrobeloides</taxon>
    </lineage>
</organism>
<keyword evidence="1" id="KW-1185">Reference proteome</keyword>
<dbReference type="AlphaFoldDB" id="A0A914CLD2"/>
<protein>
    <submittedName>
        <fullName evidence="2">Uncharacterized protein</fullName>
    </submittedName>
</protein>
<sequence>MASSTSEFNALGYSIWSSLEAKVCAKAHKTVESLKRALIKAWKETPLEMLRKVIDDFPKRLNACIEA</sequence>
<evidence type="ECO:0000313" key="2">
    <source>
        <dbReference type="WBParaSite" id="ACRNAN_scaffold11891.g29431.t1"/>
    </source>
</evidence>
<reference evidence="2" key="1">
    <citation type="submission" date="2022-11" db="UniProtKB">
        <authorList>
            <consortium name="WormBaseParasite"/>
        </authorList>
    </citation>
    <scope>IDENTIFICATION</scope>
</reference>
<dbReference type="Proteomes" id="UP000887540">
    <property type="component" value="Unplaced"/>
</dbReference>
<dbReference type="WBParaSite" id="ACRNAN_scaffold11891.g29431.t1">
    <property type="protein sequence ID" value="ACRNAN_scaffold11891.g29431.t1"/>
    <property type="gene ID" value="ACRNAN_scaffold11891.g29431"/>
</dbReference>
<accession>A0A914CLD2</accession>
<dbReference type="GO" id="GO:0003676">
    <property type="term" value="F:nucleic acid binding"/>
    <property type="evidence" value="ECO:0007669"/>
    <property type="project" value="InterPro"/>
</dbReference>
<dbReference type="Gene3D" id="3.30.420.10">
    <property type="entry name" value="Ribonuclease H-like superfamily/Ribonuclease H"/>
    <property type="match status" value="1"/>
</dbReference>
<evidence type="ECO:0000313" key="1">
    <source>
        <dbReference type="Proteomes" id="UP000887540"/>
    </source>
</evidence>
<name>A0A914CLD2_9BILA</name>